<keyword evidence="5" id="KW-0472">Membrane</keyword>
<dbReference type="EMBL" id="KN817520">
    <property type="protein sequence ID" value="KJA28942.1"/>
    <property type="molecule type" value="Genomic_DNA"/>
</dbReference>
<keyword evidence="2" id="KW-0812">Transmembrane</keyword>
<dbReference type="GO" id="GO:0015020">
    <property type="term" value="F:glucuronosyltransferase activity"/>
    <property type="evidence" value="ECO:0007669"/>
    <property type="project" value="TreeGrafter"/>
</dbReference>
<evidence type="ECO:0000313" key="7">
    <source>
        <dbReference type="EMBL" id="KJA28942.1"/>
    </source>
</evidence>
<protein>
    <submittedName>
        <fullName evidence="7">Glycosyltransferase family 49 protein</fullName>
    </submittedName>
</protein>
<dbReference type="PANTHER" id="PTHR12270">
    <property type="entry name" value="GLYCOSYLTRANSFERASE-RELATED"/>
    <property type="match status" value="1"/>
</dbReference>
<name>A0A0D2LLT0_HYPSF</name>
<keyword evidence="8" id="KW-1185">Reference proteome</keyword>
<sequence>MFSWTSSEFTLQNGLGHSRPIYVDESKVLSKALATSMHPSKVTPFFYRARGSPAATDITITTLITSNRFDVFARLVEKYRGPISVTVHIRDVAEHVQEVLESLHEMYTSSPLMSTFVDVHLVVDVFERQFNTWRNIARLFARTDFVMMLDIDFYPCTDFRSVIKQSSTISDKLYAGRAALVIPAFQYIDFNQGMNYRSFPAKKADLLQLVEKRRVEMFHASWAPGHNATDYKHFYGAPPGEVYKVTRYQPAYEPYVIFRKDGPPWCDERFVGYGGNKAACLFEMYLAGVSYYVLADHFIIHQNHLYEEGARDHERRYNRKIYAEFKEEACLRYLMRYHATGVLDADLAENALNECKKIKPVVRTVPKVRIDNFTTETSINWV</sequence>
<dbReference type="InterPro" id="IPR029044">
    <property type="entry name" value="Nucleotide-diphossugar_trans"/>
</dbReference>
<organism evidence="7 8">
    <name type="scientific">Hypholoma sublateritium (strain FD-334 SS-4)</name>
    <dbReference type="NCBI Taxonomy" id="945553"/>
    <lineage>
        <taxon>Eukaryota</taxon>
        <taxon>Fungi</taxon>
        <taxon>Dikarya</taxon>
        <taxon>Basidiomycota</taxon>
        <taxon>Agaricomycotina</taxon>
        <taxon>Agaricomycetes</taxon>
        <taxon>Agaricomycetidae</taxon>
        <taxon>Agaricales</taxon>
        <taxon>Agaricineae</taxon>
        <taxon>Strophariaceae</taxon>
        <taxon>Hypholoma</taxon>
    </lineage>
</organism>
<reference evidence="8" key="1">
    <citation type="submission" date="2014-04" db="EMBL/GenBank/DDBJ databases">
        <title>Evolutionary Origins and Diversification of the Mycorrhizal Mutualists.</title>
        <authorList>
            <consortium name="DOE Joint Genome Institute"/>
            <consortium name="Mycorrhizal Genomics Consortium"/>
            <person name="Kohler A."/>
            <person name="Kuo A."/>
            <person name="Nagy L.G."/>
            <person name="Floudas D."/>
            <person name="Copeland A."/>
            <person name="Barry K.W."/>
            <person name="Cichocki N."/>
            <person name="Veneault-Fourrey C."/>
            <person name="LaButti K."/>
            <person name="Lindquist E.A."/>
            <person name="Lipzen A."/>
            <person name="Lundell T."/>
            <person name="Morin E."/>
            <person name="Murat C."/>
            <person name="Riley R."/>
            <person name="Ohm R."/>
            <person name="Sun H."/>
            <person name="Tunlid A."/>
            <person name="Henrissat B."/>
            <person name="Grigoriev I.V."/>
            <person name="Hibbett D.S."/>
            <person name="Martin F."/>
        </authorList>
    </citation>
    <scope>NUCLEOTIDE SEQUENCE [LARGE SCALE GENOMIC DNA]</scope>
    <source>
        <strain evidence="8">FD-334 SS-4</strain>
    </source>
</reference>
<dbReference type="GO" id="GO:0042285">
    <property type="term" value="F:xylosyltransferase activity"/>
    <property type="evidence" value="ECO:0007669"/>
    <property type="project" value="TreeGrafter"/>
</dbReference>
<keyword evidence="4" id="KW-1133">Transmembrane helix</keyword>
<evidence type="ECO:0000256" key="5">
    <source>
        <dbReference type="ARBA" id="ARBA00023136"/>
    </source>
</evidence>
<keyword evidence="6" id="KW-0325">Glycoprotein</keyword>
<dbReference type="Proteomes" id="UP000054270">
    <property type="component" value="Unassembled WGS sequence"/>
</dbReference>
<dbReference type="OMA" id="SGQYRIY"/>
<evidence type="ECO:0000256" key="4">
    <source>
        <dbReference type="ARBA" id="ARBA00022989"/>
    </source>
</evidence>
<dbReference type="OrthoDB" id="411524at2759"/>
<comment type="subcellular location">
    <subcellularLocation>
        <location evidence="1">Membrane</location>
        <topology evidence="1">Single-pass type II membrane protein</topology>
    </subcellularLocation>
</comment>
<dbReference type="Pfam" id="PF13896">
    <property type="entry name" value="Glyco_transf_49"/>
    <property type="match status" value="2"/>
</dbReference>
<dbReference type="PANTHER" id="PTHR12270:SF25">
    <property type="entry name" value="GLYCOSYLTRANSFERASE-LIKE PROTEIN LARGE"/>
    <property type="match status" value="1"/>
</dbReference>
<evidence type="ECO:0000256" key="6">
    <source>
        <dbReference type="ARBA" id="ARBA00023180"/>
    </source>
</evidence>
<gene>
    <name evidence="7" type="ORF">HYPSUDRAFT_128465</name>
</gene>
<dbReference type="InterPro" id="IPR051292">
    <property type="entry name" value="Xyl/GlcA_transferase"/>
</dbReference>
<keyword evidence="7" id="KW-0808">Transferase</keyword>
<dbReference type="AlphaFoldDB" id="A0A0D2LLT0"/>
<dbReference type="GO" id="GO:0035269">
    <property type="term" value="P:protein O-linked glycosylation via mannose"/>
    <property type="evidence" value="ECO:0007669"/>
    <property type="project" value="TreeGrafter"/>
</dbReference>
<dbReference type="SUPFAM" id="SSF53448">
    <property type="entry name" value="Nucleotide-diphospho-sugar transferases"/>
    <property type="match status" value="1"/>
</dbReference>
<dbReference type="STRING" id="945553.A0A0D2LLT0"/>
<proteinExistence type="predicted"/>
<evidence type="ECO:0000313" key="8">
    <source>
        <dbReference type="Proteomes" id="UP000054270"/>
    </source>
</evidence>
<evidence type="ECO:0000256" key="2">
    <source>
        <dbReference type="ARBA" id="ARBA00022692"/>
    </source>
</evidence>
<dbReference type="GO" id="GO:0016020">
    <property type="term" value="C:membrane"/>
    <property type="evidence" value="ECO:0007669"/>
    <property type="project" value="UniProtKB-SubCell"/>
</dbReference>
<evidence type="ECO:0000256" key="1">
    <source>
        <dbReference type="ARBA" id="ARBA00004606"/>
    </source>
</evidence>
<evidence type="ECO:0000256" key="3">
    <source>
        <dbReference type="ARBA" id="ARBA00022968"/>
    </source>
</evidence>
<keyword evidence="3" id="KW-0735">Signal-anchor</keyword>
<accession>A0A0D2LLT0</accession>